<dbReference type="EMBL" id="CAJVPW010008019">
    <property type="protein sequence ID" value="CAG8588534.1"/>
    <property type="molecule type" value="Genomic_DNA"/>
</dbReference>
<protein>
    <submittedName>
        <fullName evidence="1">15288_t:CDS:1</fullName>
    </submittedName>
</protein>
<feature type="non-terminal residue" evidence="1">
    <location>
        <position position="44"/>
    </location>
</feature>
<dbReference type="Proteomes" id="UP000789366">
    <property type="component" value="Unassembled WGS sequence"/>
</dbReference>
<evidence type="ECO:0000313" key="1">
    <source>
        <dbReference type="EMBL" id="CAG8588534.1"/>
    </source>
</evidence>
<organism evidence="1 2">
    <name type="scientific">Cetraspora pellucida</name>
    <dbReference type="NCBI Taxonomy" id="1433469"/>
    <lineage>
        <taxon>Eukaryota</taxon>
        <taxon>Fungi</taxon>
        <taxon>Fungi incertae sedis</taxon>
        <taxon>Mucoromycota</taxon>
        <taxon>Glomeromycotina</taxon>
        <taxon>Glomeromycetes</taxon>
        <taxon>Diversisporales</taxon>
        <taxon>Gigasporaceae</taxon>
        <taxon>Cetraspora</taxon>
    </lineage>
</organism>
<reference evidence="1" key="1">
    <citation type="submission" date="2021-06" db="EMBL/GenBank/DDBJ databases">
        <authorList>
            <person name="Kallberg Y."/>
            <person name="Tangrot J."/>
            <person name="Rosling A."/>
        </authorList>
    </citation>
    <scope>NUCLEOTIDE SEQUENCE</scope>
    <source>
        <strain evidence="1">28 12/20/2015</strain>
    </source>
</reference>
<evidence type="ECO:0000313" key="2">
    <source>
        <dbReference type="Proteomes" id="UP000789366"/>
    </source>
</evidence>
<name>A0ACA9MFW7_9GLOM</name>
<comment type="caution">
    <text evidence="1">The sequence shown here is derived from an EMBL/GenBank/DDBJ whole genome shotgun (WGS) entry which is preliminary data.</text>
</comment>
<proteinExistence type="predicted"/>
<accession>A0ACA9MFW7</accession>
<sequence length="44" mass="5026">MDSVLENLSYPLGNQYNAATNEEYNFLIKELIGNAEFPDFTNPK</sequence>
<keyword evidence="2" id="KW-1185">Reference proteome</keyword>
<gene>
    <name evidence="1" type="ORF">SPELUC_LOCUS6654</name>
</gene>